<gene>
    <name evidence="1" type="ORF">VP06_17600</name>
</gene>
<sequence length="70" mass="7518">MSAEFDCCECGRHIVAIGATAVPTPPLCALCLTCPGWFRHPEVRAAIDPEHDGLEAWERTEPLGGADGRL</sequence>
<reference evidence="1 2" key="1">
    <citation type="submission" date="2015-03" db="EMBL/GenBank/DDBJ databases">
        <title>Genome sequencing of Methylobacterium aquaticum DSM16371 type strain.</title>
        <authorList>
            <person name="Chaudhry V."/>
            <person name="Patil P.B."/>
        </authorList>
    </citation>
    <scope>NUCLEOTIDE SEQUENCE [LARGE SCALE GENOMIC DNA]</scope>
    <source>
        <strain evidence="1 2">DSM 16371</strain>
    </source>
</reference>
<evidence type="ECO:0000313" key="2">
    <source>
        <dbReference type="Proteomes" id="UP000035929"/>
    </source>
</evidence>
<dbReference type="Proteomes" id="UP000035929">
    <property type="component" value="Unassembled WGS sequence"/>
</dbReference>
<organism evidence="1 2">
    <name type="scientific">Methylobacterium aquaticum</name>
    <dbReference type="NCBI Taxonomy" id="270351"/>
    <lineage>
        <taxon>Bacteria</taxon>
        <taxon>Pseudomonadati</taxon>
        <taxon>Pseudomonadota</taxon>
        <taxon>Alphaproteobacteria</taxon>
        <taxon>Hyphomicrobiales</taxon>
        <taxon>Methylobacteriaceae</taxon>
        <taxon>Methylobacterium</taxon>
    </lineage>
</organism>
<dbReference type="EMBL" id="LABX01000135">
    <property type="protein sequence ID" value="KMO32498.1"/>
    <property type="molecule type" value="Genomic_DNA"/>
</dbReference>
<dbReference type="AlphaFoldDB" id="A0A0J6SGR0"/>
<dbReference type="RefSeq" id="WP_048465066.1">
    <property type="nucleotide sequence ID" value="NZ_LABX01000135.1"/>
</dbReference>
<dbReference type="PATRIC" id="fig|270351.6.peg.1095"/>
<dbReference type="OrthoDB" id="8455550at2"/>
<protein>
    <submittedName>
        <fullName evidence="1">Uncharacterized protein</fullName>
    </submittedName>
</protein>
<comment type="caution">
    <text evidence="1">The sequence shown here is derived from an EMBL/GenBank/DDBJ whole genome shotgun (WGS) entry which is preliminary data.</text>
</comment>
<name>A0A0J6SGR0_9HYPH</name>
<accession>A0A0J6SGR0</accession>
<evidence type="ECO:0000313" key="1">
    <source>
        <dbReference type="EMBL" id="KMO32498.1"/>
    </source>
</evidence>
<proteinExistence type="predicted"/>